<sequence>MTQQHTVLIVGGHGKVALKLAPLLTERGMHVSSMIRSSEQAEDIQATGAEPVIADVRNLSAKDWDELLQGVDTLIWSAGAGGKGGTENTYAVDRDAAIASIGATERAGIRYIMVSFWGATTRAIPEDHPLHHYGLAKKAADEALLDSKLEFAILAPTALSEEDATGIALHSLEDSQAAPERDTSRELVARVAAFQAQSEHLPNAILPFCDGEDAIPEAFGIA</sequence>
<accession>A0A3G6J2E0</accession>
<name>A0A3G6J2E0_9CORY</name>
<dbReference type="Pfam" id="PF13460">
    <property type="entry name" value="NAD_binding_10"/>
    <property type="match status" value="1"/>
</dbReference>
<dbReference type="InterPro" id="IPR036291">
    <property type="entry name" value="NAD(P)-bd_dom_sf"/>
</dbReference>
<dbReference type="OrthoDB" id="4248066at2"/>
<dbReference type="PANTHER" id="PTHR15020">
    <property type="entry name" value="FLAVIN REDUCTASE-RELATED"/>
    <property type="match status" value="1"/>
</dbReference>
<gene>
    <name evidence="2" type="primary">yhfK</name>
    <name evidence="2" type="ORF">CGERO_07880</name>
</gene>
<feature type="domain" description="NAD(P)-binding" evidence="1">
    <location>
        <begin position="11"/>
        <end position="195"/>
    </location>
</feature>
<dbReference type="Gene3D" id="3.40.50.720">
    <property type="entry name" value="NAD(P)-binding Rossmann-like Domain"/>
    <property type="match status" value="1"/>
</dbReference>
<dbReference type="EC" id="4.-.-.-" evidence="2"/>
<dbReference type="RefSeq" id="WP_123934799.1">
    <property type="nucleotide sequence ID" value="NZ_CP033897.1"/>
</dbReference>
<proteinExistence type="predicted"/>
<evidence type="ECO:0000313" key="2">
    <source>
        <dbReference type="EMBL" id="AZA11873.1"/>
    </source>
</evidence>
<dbReference type="InterPro" id="IPR016040">
    <property type="entry name" value="NAD(P)-bd_dom"/>
</dbReference>
<organism evidence="2 3">
    <name type="scientific">Corynebacterium gerontici</name>
    <dbReference type="NCBI Taxonomy" id="2079234"/>
    <lineage>
        <taxon>Bacteria</taxon>
        <taxon>Bacillati</taxon>
        <taxon>Actinomycetota</taxon>
        <taxon>Actinomycetes</taxon>
        <taxon>Mycobacteriales</taxon>
        <taxon>Corynebacteriaceae</taxon>
        <taxon>Corynebacterium</taxon>
    </lineage>
</organism>
<protein>
    <submittedName>
        <fullName evidence="2">Putative sugar epimerase YhfK</fullName>
        <ecNumber evidence="2">4.-.-.-</ecNumber>
    </submittedName>
</protein>
<reference evidence="2 3" key="1">
    <citation type="submission" date="2018-11" db="EMBL/GenBank/DDBJ databases">
        <authorList>
            <person name="Kleinhagauer T."/>
            <person name="Glaeser S.P."/>
            <person name="Spergser J."/>
            <person name="Ruckert C."/>
            <person name="Kaempfer P."/>
            <person name="Busse H.-J."/>
        </authorList>
    </citation>
    <scope>NUCLEOTIDE SEQUENCE [LARGE SCALE GENOMIC DNA]</scope>
    <source>
        <strain evidence="2 3">W8</strain>
    </source>
</reference>
<keyword evidence="3" id="KW-1185">Reference proteome</keyword>
<dbReference type="AlphaFoldDB" id="A0A3G6J2E0"/>
<dbReference type="EMBL" id="CP033897">
    <property type="protein sequence ID" value="AZA11873.1"/>
    <property type="molecule type" value="Genomic_DNA"/>
</dbReference>
<dbReference type="Proteomes" id="UP000271587">
    <property type="component" value="Chromosome"/>
</dbReference>
<dbReference type="SUPFAM" id="SSF51735">
    <property type="entry name" value="NAD(P)-binding Rossmann-fold domains"/>
    <property type="match status" value="1"/>
</dbReference>
<evidence type="ECO:0000313" key="3">
    <source>
        <dbReference type="Proteomes" id="UP000271587"/>
    </source>
</evidence>
<dbReference type="GO" id="GO:0016829">
    <property type="term" value="F:lyase activity"/>
    <property type="evidence" value="ECO:0007669"/>
    <property type="project" value="UniProtKB-KW"/>
</dbReference>
<dbReference type="PANTHER" id="PTHR15020:SF50">
    <property type="entry name" value="UPF0659 PROTEIN YMR090W"/>
    <property type="match status" value="1"/>
</dbReference>
<evidence type="ECO:0000259" key="1">
    <source>
        <dbReference type="Pfam" id="PF13460"/>
    </source>
</evidence>
<dbReference type="KEGG" id="cgk:CGERO_07880"/>
<keyword evidence="2" id="KW-0456">Lyase</keyword>